<dbReference type="Gene3D" id="2.40.160.10">
    <property type="entry name" value="Porin"/>
    <property type="match status" value="1"/>
</dbReference>
<evidence type="ECO:0000259" key="12">
    <source>
        <dbReference type="Pfam" id="PF13609"/>
    </source>
</evidence>
<evidence type="ECO:0000256" key="4">
    <source>
        <dbReference type="ARBA" id="ARBA00022452"/>
    </source>
</evidence>
<evidence type="ECO:0000256" key="5">
    <source>
        <dbReference type="ARBA" id="ARBA00022692"/>
    </source>
</evidence>
<dbReference type="Proteomes" id="UP000243502">
    <property type="component" value="Chromosome 4"/>
</dbReference>
<dbReference type="SUPFAM" id="SSF56935">
    <property type="entry name" value="Porins"/>
    <property type="match status" value="1"/>
</dbReference>
<evidence type="ECO:0000256" key="10">
    <source>
        <dbReference type="ARBA" id="ARBA00023237"/>
    </source>
</evidence>
<keyword evidence="6" id="KW-0732">Signal</keyword>
<keyword evidence="3" id="KW-0813">Transport</keyword>
<feature type="region of interest" description="Disordered" evidence="11">
    <location>
        <begin position="1"/>
        <end position="22"/>
    </location>
</feature>
<comment type="subunit">
    <text evidence="2">Homotrimer.</text>
</comment>
<dbReference type="GO" id="GO:0046930">
    <property type="term" value="C:pore complex"/>
    <property type="evidence" value="ECO:0007669"/>
    <property type="project" value="UniProtKB-KW"/>
</dbReference>
<keyword evidence="10" id="KW-0998">Cell outer membrane</keyword>
<evidence type="ECO:0000256" key="8">
    <source>
        <dbReference type="ARBA" id="ARBA00023114"/>
    </source>
</evidence>
<keyword evidence="5" id="KW-0812">Transmembrane</keyword>
<dbReference type="KEGG" id="pter:C2L65_44880"/>
<protein>
    <submittedName>
        <fullName evidence="13">Porin</fullName>
    </submittedName>
</protein>
<feature type="domain" description="Porin" evidence="12">
    <location>
        <begin position="58"/>
        <end position="361"/>
    </location>
</feature>
<dbReference type="Pfam" id="PF13609">
    <property type="entry name" value="Porin_4"/>
    <property type="match status" value="1"/>
</dbReference>
<dbReference type="PRINTS" id="PR00184">
    <property type="entry name" value="NEISSPPORIN"/>
</dbReference>
<evidence type="ECO:0000313" key="14">
    <source>
        <dbReference type="Proteomes" id="UP000243502"/>
    </source>
</evidence>
<organism evidence="13 14">
    <name type="scientific">Paraburkholderia terrae</name>
    <dbReference type="NCBI Taxonomy" id="311230"/>
    <lineage>
        <taxon>Bacteria</taxon>
        <taxon>Pseudomonadati</taxon>
        <taxon>Pseudomonadota</taxon>
        <taxon>Betaproteobacteria</taxon>
        <taxon>Burkholderiales</taxon>
        <taxon>Burkholderiaceae</taxon>
        <taxon>Paraburkholderia</taxon>
    </lineage>
</organism>
<comment type="subcellular location">
    <subcellularLocation>
        <location evidence="1">Cell outer membrane</location>
        <topology evidence="1">Multi-pass membrane protein</topology>
    </subcellularLocation>
</comment>
<dbReference type="InterPro" id="IPR023614">
    <property type="entry name" value="Porin_dom_sf"/>
</dbReference>
<reference evidence="13 14" key="1">
    <citation type="submission" date="2018-01" db="EMBL/GenBank/DDBJ databases">
        <title>Species boundaries and ecological features among Paraburkholderia terrae DSMZ17804T, P. hospita DSMZ17164T and P. caribensis DSMZ13236T.</title>
        <authorList>
            <person name="Pratama A.A."/>
        </authorList>
    </citation>
    <scope>NUCLEOTIDE SEQUENCE [LARGE SCALE GENOMIC DNA]</scope>
    <source>
        <strain evidence="13 14">DSM 17804</strain>
    </source>
</reference>
<dbReference type="CDD" id="cd00342">
    <property type="entry name" value="gram_neg_porins"/>
    <property type="match status" value="1"/>
</dbReference>
<dbReference type="InterPro" id="IPR002299">
    <property type="entry name" value="Porin_Neis"/>
</dbReference>
<dbReference type="GO" id="GO:0009279">
    <property type="term" value="C:cell outer membrane"/>
    <property type="evidence" value="ECO:0007669"/>
    <property type="project" value="UniProtKB-SubCell"/>
</dbReference>
<name>A0A2I8F4T1_9BURK</name>
<keyword evidence="9" id="KW-0472">Membrane</keyword>
<keyword evidence="8" id="KW-0626">Porin</keyword>
<evidence type="ECO:0000256" key="3">
    <source>
        <dbReference type="ARBA" id="ARBA00022448"/>
    </source>
</evidence>
<dbReference type="EMBL" id="CP026114">
    <property type="protein sequence ID" value="AUT66720.1"/>
    <property type="molecule type" value="Genomic_DNA"/>
</dbReference>
<accession>A0A2I8F4T1</accession>
<evidence type="ECO:0000256" key="2">
    <source>
        <dbReference type="ARBA" id="ARBA00011233"/>
    </source>
</evidence>
<dbReference type="AlphaFoldDB" id="A0A2I8F4T1"/>
<evidence type="ECO:0000256" key="11">
    <source>
        <dbReference type="SAM" id="MobiDB-lite"/>
    </source>
</evidence>
<dbReference type="InterPro" id="IPR033900">
    <property type="entry name" value="Gram_neg_porin_domain"/>
</dbReference>
<dbReference type="GO" id="GO:0006811">
    <property type="term" value="P:monoatomic ion transport"/>
    <property type="evidence" value="ECO:0007669"/>
    <property type="project" value="UniProtKB-KW"/>
</dbReference>
<evidence type="ECO:0000256" key="1">
    <source>
        <dbReference type="ARBA" id="ARBA00004571"/>
    </source>
</evidence>
<dbReference type="PANTHER" id="PTHR34501">
    <property type="entry name" value="PROTEIN YDDL-RELATED"/>
    <property type="match status" value="1"/>
</dbReference>
<dbReference type="InterPro" id="IPR050298">
    <property type="entry name" value="Gram-neg_bact_OMP"/>
</dbReference>
<dbReference type="GO" id="GO:0015288">
    <property type="term" value="F:porin activity"/>
    <property type="evidence" value="ECO:0007669"/>
    <property type="project" value="UniProtKB-KW"/>
</dbReference>
<evidence type="ECO:0000313" key="13">
    <source>
        <dbReference type="EMBL" id="AUT66720.1"/>
    </source>
</evidence>
<feature type="compositionally biased region" description="Polar residues" evidence="11">
    <location>
        <begin position="1"/>
        <end position="16"/>
    </location>
</feature>
<keyword evidence="7" id="KW-0406">Ion transport</keyword>
<evidence type="ECO:0000256" key="6">
    <source>
        <dbReference type="ARBA" id="ARBA00022729"/>
    </source>
</evidence>
<sequence length="399" mass="43888">MHSAGSYQPSKRSTGSHPVISKANGDRTVRLLVWRFHHFSTQSISIKCTETKLKGYIALSLICISTGAAAQSSFTLWGRLDAGVQYLTNVAGQNGKRSNVWSADSGDAGASAWGMTGVEYIGNGYKVNFKLLDYFQVTNGVAWNPFWENAYVGISGPFGSFRLGQDDSIIKDGNYEFDPFSQQDIGLASLVRNANWPNFSNTISYYSPSFKGFDVAFQYSLNGVPGNFNSGRTAGVQLTYRLGGFSARTIYQEVRDANGKFSDLYAAQKQVFVGAMYNVNHFKVQATYTYMAAPDAPQNRPRYADYGWFGVTYSATGPFTAMAAVYHIHQRDGQGSATLLNLGSTYSLSKRTYLYATVGYLINGEHTNFSATAQPPDSPYNPPIGHNQLGFFTGIMHYF</sequence>
<evidence type="ECO:0000256" key="9">
    <source>
        <dbReference type="ARBA" id="ARBA00023136"/>
    </source>
</evidence>
<gene>
    <name evidence="13" type="ORF">C2L65_44880</name>
</gene>
<dbReference type="PANTHER" id="PTHR34501:SF9">
    <property type="entry name" value="MAJOR OUTER MEMBRANE PROTEIN P.IA"/>
    <property type="match status" value="1"/>
</dbReference>
<proteinExistence type="predicted"/>
<keyword evidence="4" id="KW-1134">Transmembrane beta strand</keyword>
<evidence type="ECO:0000256" key="7">
    <source>
        <dbReference type="ARBA" id="ARBA00023065"/>
    </source>
</evidence>